<dbReference type="HAMAP" id="MF_00548">
    <property type="entry name" value="ZupT"/>
    <property type="match status" value="1"/>
</dbReference>
<evidence type="ECO:0000256" key="1">
    <source>
        <dbReference type="ARBA" id="ARBA00004651"/>
    </source>
</evidence>
<organism evidence="14 15">
    <name type="scientific">Muribaculum intestinale</name>
    <dbReference type="NCBI Taxonomy" id="1796646"/>
    <lineage>
        <taxon>Bacteria</taxon>
        <taxon>Pseudomonadati</taxon>
        <taxon>Bacteroidota</taxon>
        <taxon>Bacteroidia</taxon>
        <taxon>Bacteroidales</taxon>
        <taxon>Muribaculaceae</taxon>
        <taxon>Muribaculum</taxon>
    </lineage>
</organism>
<dbReference type="Pfam" id="PF02535">
    <property type="entry name" value="Zip"/>
    <property type="match status" value="1"/>
</dbReference>
<feature type="binding site" description="M2 metal binding site" evidence="13">
    <location>
        <position position="163"/>
    </location>
    <ligand>
        <name>Fe(2+)</name>
        <dbReference type="ChEBI" id="CHEBI:29033"/>
    </ligand>
</feature>
<evidence type="ECO:0000256" key="12">
    <source>
        <dbReference type="ARBA" id="ARBA00023136"/>
    </source>
</evidence>
<evidence type="ECO:0000256" key="3">
    <source>
        <dbReference type="ARBA" id="ARBA00022448"/>
    </source>
</evidence>
<feature type="transmembrane region" description="Helical" evidence="13">
    <location>
        <begin position="6"/>
        <end position="29"/>
    </location>
</feature>
<dbReference type="NCBIfam" id="NF003243">
    <property type="entry name" value="PRK04201.1"/>
    <property type="match status" value="1"/>
</dbReference>
<dbReference type="GO" id="GO:0005886">
    <property type="term" value="C:plasma membrane"/>
    <property type="evidence" value="ECO:0007669"/>
    <property type="project" value="UniProtKB-SubCell"/>
</dbReference>
<keyword evidence="3 13" id="KW-0813">Transport</keyword>
<evidence type="ECO:0000256" key="6">
    <source>
        <dbReference type="ARBA" id="ARBA00022723"/>
    </source>
</evidence>
<evidence type="ECO:0000256" key="4">
    <source>
        <dbReference type="ARBA" id="ARBA00022475"/>
    </source>
</evidence>
<evidence type="ECO:0000256" key="13">
    <source>
        <dbReference type="HAMAP-Rule" id="MF_00548"/>
    </source>
</evidence>
<evidence type="ECO:0000256" key="7">
    <source>
        <dbReference type="ARBA" id="ARBA00022833"/>
    </source>
</evidence>
<feature type="transmembrane region" description="Helical" evidence="13">
    <location>
        <begin position="184"/>
        <end position="207"/>
    </location>
</feature>
<dbReference type="GO" id="GO:0046872">
    <property type="term" value="F:metal ion binding"/>
    <property type="evidence" value="ECO:0007669"/>
    <property type="project" value="UniProtKB-KW"/>
</dbReference>
<feature type="binding site" description="M2 metal binding site" evidence="13">
    <location>
        <position position="134"/>
    </location>
    <ligand>
        <name>Fe(2+)</name>
        <dbReference type="ChEBI" id="CHEBI:29033"/>
    </ligand>
</feature>
<dbReference type="OrthoDB" id="9787346at2"/>
<feature type="binding site" description="M2 metal binding site" evidence="13">
    <location>
        <position position="195"/>
    </location>
    <ligand>
        <name>Fe(2+)</name>
        <dbReference type="ChEBI" id="CHEBI:29033"/>
    </ligand>
</feature>
<comment type="similarity">
    <text evidence="2 13">Belongs to the ZIP transporter (TC 2.A.5) family. ZupT subfamily.</text>
</comment>
<comment type="catalytic activity">
    <reaction evidence="13">
        <text>Zn(2+)(in) = Zn(2+)(out)</text>
        <dbReference type="Rhea" id="RHEA:29351"/>
        <dbReference type="ChEBI" id="CHEBI:29105"/>
    </reaction>
</comment>
<evidence type="ECO:0000313" key="14">
    <source>
        <dbReference type="EMBL" id="ANU64844.1"/>
    </source>
</evidence>
<keyword evidence="8 13" id="KW-0864">Zinc transport</keyword>
<evidence type="ECO:0000256" key="5">
    <source>
        <dbReference type="ARBA" id="ARBA00022692"/>
    </source>
</evidence>
<name>A0A1B1SDB9_9BACT</name>
<feature type="binding site" description="M2 metal binding site" evidence="13">
    <location>
        <position position="166"/>
    </location>
    <ligand>
        <name>Fe(2+)</name>
        <dbReference type="ChEBI" id="CHEBI:29033"/>
    </ligand>
</feature>
<dbReference type="PANTHER" id="PTHR11040">
    <property type="entry name" value="ZINC/IRON TRANSPORTER"/>
    <property type="match status" value="1"/>
</dbReference>
<keyword evidence="9 13" id="KW-1133">Transmembrane helix</keyword>
<feature type="binding site" description="M1 metal binding site" evidence="13">
    <location>
        <position position="166"/>
    </location>
    <ligand>
        <name>Zn(2+)</name>
        <dbReference type="ChEBI" id="CHEBI:29105"/>
    </ligand>
</feature>
<dbReference type="KEGG" id="pary:A4V02_10295"/>
<comment type="function">
    <text evidence="13">Mediates zinc uptake. May also transport other divalent cations.</text>
</comment>
<keyword evidence="10" id="KW-0408">Iron</keyword>
<evidence type="ECO:0000256" key="8">
    <source>
        <dbReference type="ARBA" id="ARBA00022906"/>
    </source>
</evidence>
<keyword evidence="7 13" id="KW-0862">Zinc</keyword>
<evidence type="ECO:0000256" key="9">
    <source>
        <dbReference type="ARBA" id="ARBA00022989"/>
    </source>
</evidence>
<sequence length="265" mass="28051">MTFDNIFIALLLTLIAGMATAIGALMAFFTKKGNNHHLSGALGLSAGVMVYVSFMELVPDAVESMEGIVADPKLAMLYVLLSFFGGMALIALIDWLVPEDENPHEVHHSPGTPLDGSRLKRTGMMLALTIGIHNFPEGVATFVSGLEGADIALPIVVAVAIHNIPEGIAVSVPILQATGNRRKAFWYSALSGLAEPVGALFALLFLMPIWTPAVNSVCLAAVAGIMVYIAFDELLPNSEAYGHHHWAIGGVIAGMAIMAFGLLLF</sequence>
<comment type="subcellular location">
    <subcellularLocation>
        <location evidence="1 13">Cell membrane</location>
        <topology evidence="1 13">Multi-pass membrane protein</topology>
    </subcellularLocation>
</comment>
<feature type="transmembrane region" description="Helical" evidence="13">
    <location>
        <begin position="75"/>
        <end position="97"/>
    </location>
</feature>
<feature type="transmembrane region" description="Helical" evidence="13">
    <location>
        <begin position="243"/>
        <end position="264"/>
    </location>
</feature>
<gene>
    <name evidence="13" type="primary">zupT</name>
    <name evidence="14" type="ORF">A4V02_10295</name>
</gene>
<dbReference type="EMBL" id="CP015402">
    <property type="protein sequence ID" value="ANU64844.1"/>
    <property type="molecule type" value="Genomic_DNA"/>
</dbReference>
<accession>A0A1B1SDB9</accession>
<dbReference type="STRING" id="1796646.A4V02_10295"/>
<dbReference type="InterPro" id="IPR023498">
    <property type="entry name" value="Zn_transptr_ZupT"/>
</dbReference>
<evidence type="ECO:0000256" key="10">
    <source>
        <dbReference type="ARBA" id="ARBA00023004"/>
    </source>
</evidence>
<evidence type="ECO:0000313" key="15">
    <source>
        <dbReference type="Proteomes" id="UP000186351"/>
    </source>
</evidence>
<keyword evidence="11 13" id="KW-0406">Ion transport</keyword>
<feature type="binding site" description="M2 metal binding site" evidence="13">
    <location>
        <position position="137"/>
    </location>
    <ligand>
        <name>Fe(2+)</name>
        <dbReference type="ChEBI" id="CHEBI:29033"/>
    </ligand>
</feature>
<accession>A0A1Z2XKW6</accession>
<dbReference type="Proteomes" id="UP000186351">
    <property type="component" value="Chromosome"/>
</dbReference>
<evidence type="ECO:0000256" key="2">
    <source>
        <dbReference type="ARBA" id="ARBA00009703"/>
    </source>
</evidence>
<evidence type="ECO:0000256" key="11">
    <source>
        <dbReference type="ARBA" id="ARBA00023065"/>
    </source>
</evidence>
<comment type="caution">
    <text evidence="13">Lacks conserved residue(s) required for the propagation of feature annotation.</text>
</comment>
<proteinExistence type="inferred from homology"/>
<feature type="binding site" description="M1 metal binding site" evidence="13">
    <location>
        <position position="162"/>
    </location>
    <ligand>
        <name>Zn(2+)</name>
        <dbReference type="ChEBI" id="CHEBI:29105"/>
    </ligand>
</feature>
<dbReference type="GO" id="GO:0005385">
    <property type="term" value="F:zinc ion transmembrane transporter activity"/>
    <property type="evidence" value="ECO:0007669"/>
    <property type="project" value="UniProtKB-UniRule"/>
</dbReference>
<feature type="transmembrane region" description="Helical" evidence="13">
    <location>
        <begin position="36"/>
        <end position="55"/>
    </location>
</feature>
<dbReference type="InterPro" id="IPR003689">
    <property type="entry name" value="ZIP"/>
</dbReference>
<dbReference type="AlphaFoldDB" id="A0A1B1SDB9"/>
<keyword evidence="6" id="KW-0479">Metal-binding</keyword>
<dbReference type="PANTHER" id="PTHR11040:SF205">
    <property type="entry name" value="ZINC TRANSPORTER ZUPT"/>
    <property type="match status" value="1"/>
</dbReference>
<keyword evidence="4 13" id="KW-1003">Cell membrane</keyword>
<keyword evidence="12 13" id="KW-0472">Membrane</keyword>
<keyword evidence="15" id="KW-1185">Reference proteome</keyword>
<protein>
    <recommendedName>
        <fullName evidence="13">Zinc transporter ZupT</fullName>
    </recommendedName>
</protein>
<feature type="transmembrane region" description="Helical" evidence="13">
    <location>
        <begin position="213"/>
        <end position="231"/>
    </location>
</feature>
<keyword evidence="5 13" id="KW-0812">Transmembrane</keyword>
<feature type="binding site" description="M1 metal binding site" evidence="13">
    <location>
        <position position="137"/>
    </location>
    <ligand>
        <name>Zn(2+)</name>
        <dbReference type="ChEBI" id="CHEBI:29105"/>
    </ligand>
</feature>
<reference evidence="15" key="1">
    <citation type="submission" date="2016-04" db="EMBL/GenBank/DDBJ databases">
        <title>Complete Genome Sequences of Twelve Strains of a Stable Defined Moderately Diverse Mouse Microbiota 2 (sDMDMm2).</title>
        <authorList>
            <person name="Uchimura Y."/>
            <person name="Wyss M."/>
            <person name="Brugiroux S."/>
            <person name="Limenitakis J.P."/>
            <person name="Stecher B."/>
            <person name="McCoy K.D."/>
            <person name="Macpherson A.J."/>
        </authorList>
    </citation>
    <scope>NUCLEOTIDE SEQUENCE [LARGE SCALE GENOMIC DNA]</scope>
    <source>
        <strain evidence="15">YL27</strain>
    </source>
</reference>